<accession>A0A8R7Q951</accession>
<dbReference type="AlphaFoldDB" id="A0A8R7Q951"/>
<evidence type="ECO:0000313" key="2">
    <source>
        <dbReference type="EnsemblPlants" id="TuG1812G0500000852.01.T01.cds246495"/>
    </source>
</evidence>
<proteinExistence type="predicted"/>
<sequence length="145" mass="15774">MDVQQAADPQPEVAAQLHGVVRFFGELPGSQELVAGAPLRGGGAGEEADAAHRVGREEELRGASAERELRGAPQQGRGGVEIAGRVVERLLRDLDGTAAQYRPAQRRREYRPRVAYLPGDDKAAGVRLHHPLPEPCLPRLRRHLS</sequence>
<dbReference type="EnsemblPlants" id="TuG1812G0500000852.01.T01">
    <property type="protein sequence ID" value="TuG1812G0500000852.01.T01.cds246495"/>
    <property type="gene ID" value="TuG1812G0500000852.01"/>
</dbReference>
<organism evidence="2 3">
    <name type="scientific">Triticum urartu</name>
    <name type="common">Red wild einkorn</name>
    <name type="synonym">Crithodium urartu</name>
    <dbReference type="NCBI Taxonomy" id="4572"/>
    <lineage>
        <taxon>Eukaryota</taxon>
        <taxon>Viridiplantae</taxon>
        <taxon>Streptophyta</taxon>
        <taxon>Embryophyta</taxon>
        <taxon>Tracheophyta</taxon>
        <taxon>Spermatophyta</taxon>
        <taxon>Magnoliopsida</taxon>
        <taxon>Liliopsida</taxon>
        <taxon>Poales</taxon>
        <taxon>Poaceae</taxon>
        <taxon>BOP clade</taxon>
        <taxon>Pooideae</taxon>
        <taxon>Triticodae</taxon>
        <taxon>Triticeae</taxon>
        <taxon>Triticinae</taxon>
        <taxon>Triticum</taxon>
    </lineage>
</organism>
<gene>
    <name evidence="2" type="primary">LOC125555703</name>
</gene>
<reference evidence="3" key="1">
    <citation type="journal article" date="2013" name="Nature">
        <title>Draft genome of the wheat A-genome progenitor Triticum urartu.</title>
        <authorList>
            <person name="Ling H.Q."/>
            <person name="Zhao S."/>
            <person name="Liu D."/>
            <person name="Wang J."/>
            <person name="Sun H."/>
            <person name="Zhang C."/>
            <person name="Fan H."/>
            <person name="Li D."/>
            <person name="Dong L."/>
            <person name="Tao Y."/>
            <person name="Gao C."/>
            <person name="Wu H."/>
            <person name="Li Y."/>
            <person name="Cui Y."/>
            <person name="Guo X."/>
            <person name="Zheng S."/>
            <person name="Wang B."/>
            <person name="Yu K."/>
            <person name="Liang Q."/>
            <person name="Yang W."/>
            <person name="Lou X."/>
            <person name="Chen J."/>
            <person name="Feng M."/>
            <person name="Jian J."/>
            <person name="Zhang X."/>
            <person name="Luo G."/>
            <person name="Jiang Y."/>
            <person name="Liu J."/>
            <person name="Wang Z."/>
            <person name="Sha Y."/>
            <person name="Zhang B."/>
            <person name="Wu H."/>
            <person name="Tang D."/>
            <person name="Shen Q."/>
            <person name="Xue P."/>
            <person name="Zou S."/>
            <person name="Wang X."/>
            <person name="Liu X."/>
            <person name="Wang F."/>
            <person name="Yang Y."/>
            <person name="An X."/>
            <person name="Dong Z."/>
            <person name="Zhang K."/>
            <person name="Zhang X."/>
            <person name="Luo M.C."/>
            <person name="Dvorak J."/>
            <person name="Tong Y."/>
            <person name="Wang J."/>
            <person name="Yang H."/>
            <person name="Li Z."/>
            <person name="Wang D."/>
            <person name="Zhang A."/>
            <person name="Wang J."/>
        </authorList>
    </citation>
    <scope>NUCLEOTIDE SEQUENCE</scope>
    <source>
        <strain evidence="3">cv. G1812</strain>
    </source>
</reference>
<reference evidence="2" key="3">
    <citation type="submission" date="2022-06" db="UniProtKB">
        <authorList>
            <consortium name="EnsemblPlants"/>
        </authorList>
    </citation>
    <scope>IDENTIFICATION</scope>
</reference>
<reference evidence="2" key="2">
    <citation type="submission" date="2018-03" db="EMBL/GenBank/DDBJ databases">
        <title>The Triticum urartu genome reveals the dynamic nature of wheat genome evolution.</title>
        <authorList>
            <person name="Ling H."/>
            <person name="Ma B."/>
            <person name="Shi X."/>
            <person name="Liu H."/>
            <person name="Dong L."/>
            <person name="Sun H."/>
            <person name="Cao Y."/>
            <person name="Gao Q."/>
            <person name="Zheng S."/>
            <person name="Li Y."/>
            <person name="Yu Y."/>
            <person name="Du H."/>
            <person name="Qi M."/>
            <person name="Li Y."/>
            <person name="Yu H."/>
            <person name="Cui Y."/>
            <person name="Wang N."/>
            <person name="Chen C."/>
            <person name="Wu H."/>
            <person name="Zhao Y."/>
            <person name="Zhang J."/>
            <person name="Li Y."/>
            <person name="Zhou W."/>
            <person name="Zhang B."/>
            <person name="Hu W."/>
            <person name="Eijk M."/>
            <person name="Tang J."/>
            <person name="Witsenboer H."/>
            <person name="Zhao S."/>
            <person name="Li Z."/>
            <person name="Zhang A."/>
            <person name="Wang D."/>
            <person name="Liang C."/>
        </authorList>
    </citation>
    <scope>NUCLEOTIDE SEQUENCE [LARGE SCALE GENOMIC DNA]</scope>
    <source>
        <strain evidence="2">cv. G1812</strain>
    </source>
</reference>
<feature type="compositionally biased region" description="Basic and acidic residues" evidence="1">
    <location>
        <begin position="49"/>
        <end position="70"/>
    </location>
</feature>
<dbReference type="Gramene" id="TuG1812G0500000852.01.T01">
    <property type="protein sequence ID" value="TuG1812G0500000852.01.T01.cds246495"/>
    <property type="gene ID" value="TuG1812G0500000852.01"/>
</dbReference>
<protein>
    <submittedName>
        <fullName evidence="2">Uncharacterized protein</fullName>
    </submittedName>
</protein>
<dbReference type="Proteomes" id="UP000015106">
    <property type="component" value="Chromosome 5"/>
</dbReference>
<keyword evidence="3" id="KW-1185">Reference proteome</keyword>
<name>A0A8R7Q951_TRIUA</name>
<evidence type="ECO:0000256" key="1">
    <source>
        <dbReference type="SAM" id="MobiDB-lite"/>
    </source>
</evidence>
<evidence type="ECO:0000313" key="3">
    <source>
        <dbReference type="Proteomes" id="UP000015106"/>
    </source>
</evidence>
<feature type="region of interest" description="Disordered" evidence="1">
    <location>
        <begin position="35"/>
        <end position="77"/>
    </location>
</feature>